<comment type="subcellular location">
    <subcellularLocation>
        <location evidence="1">Nucleus</location>
    </subcellularLocation>
</comment>
<keyword evidence="6" id="KW-0805">Transcription regulation</keyword>
<dbReference type="Pfam" id="PF00096">
    <property type="entry name" value="zf-C2H2"/>
    <property type="match status" value="8"/>
</dbReference>
<keyword evidence="2" id="KW-0479">Metal-binding</keyword>
<organism evidence="13 14">
    <name type="scientific">Cotesia typhae</name>
    <dbReference type="NCBI Taxonomy" id="2053667"/>
    <lineage>
        <taxon>Eukaryota</taxon>
        <taxon>Metazoa</taxon>
        <taxon>Ecdysozoa</taxon>
        <taxon>Arthropoda</taxon>
        <taxon>Hexapoda</taxon>
        <taxon>Insecta</taxon>
        <taxon>Pterygota</taxon>
        <taxon>Neoptera</taxon>
        <taxon>Endopterygota</taxon>
        <taxon>Hymenoptera</taxon>
        <taxon>Apocrita</taxon>
        <taxon>Ichneumonoidea</taxon>
        <taxon>Braconidae</taxon>
        <taxon>Microgastrinae</taxon>
        <taxon>Cotesia</taxon>
    </lineage>
</organism>
<evidence type="ECO:0000313" key="13">
    <source>
        <dbReference type="EMBL" id="KAG8036832.1"/>
    </source>
</evidence>
<keyword evidence="14" id="KW-1185">Reference proteome</keyword>
<dbReference type="Proteomes" id="UP000729913">
    <property type="component" value="Unassembled WGS sequence"/>
</dbReference>
<dbReference type="PANTHER" id="PTHR24384:SF189">
    <property type="entry name" value="C2H2-TYPE DOMAIN-CONTAINING PROTEIN-RELATED"/>
    <property type="match status" value="1"/>
</dbReference>
<dbReference type="PANTHER" id="PTHR24384">
    <property type="entry name" value="FINGER PUTATIVE TRANSCRIPTION FACTOR FAMILY-RELATED"/>
    <property type="match status" value="1"/>
</dbReference>
<dbReference type="FunFam" id="3.30.160.60:FF:000478">
    <property type="entry name" value="Zinc finger protein 133"/>
    <property type="match status" value="1"/>
</dbReference>
<dbReference type="InterPro" id="IPR050752">
    <property type="entry name" value="C2H2-ZF_domain"/>
</dbReference>
<protein>
    <recommendedName>
        <fullName evidence="12">C2H2-type domain-containing protein</fullName>
    </recommendedName>
</protein>
<dbReference type="GO" id="GO:0030674">
    <property type="term" value="F:protein-macromolecule adaptor activity"/>
    <property type="evidence" value="ECO:0007669"/>
    <property type="project" value="UniProtKB-ARBA"/>
</dbReference>
<feature type="domain" description="C2H2-type" evidence="12">
    <location>
        <begin position="375"/>
        <end position="402"/>
    </location>
</feature>
<evidence type="ECO:0000256" key="2">
    <source>
        <dbReference type="ARBA" id="ARBA00022723"/>
    </source>
</evidence>
<feature type="region of interest" description="Disordered" evidence="11">
    <location>
        <begin position="86"/>
        <end position="109"/>
    </location>
</feature>
<feature type="compositionally biased region" description="Basic and acidic residues" evidence="11">
    <location>
        <begin position="157"/>
        <end position="198"/>
    </location>
</feature>
<dbReference type="FunFam" id="3.30.160.60:FF:000322">
    <property type="entry name" value="GDNF-inducible zinc finger protein 1"/>
    <property type="match status" value="1"/>
</dbReference>
<feature type="domain" description="C2H2-type" evidence="12">
    <location>
        <begin position="319"/>
        <end position="346"/>
    </location>
</feature>
<evidence type="ECO:0000256" key="6">
    <source>
        <dbReference type="ARBA" id="ARBA00023015"/>
    </source>
</evidence>
<proteinExistence type="predicted"/>
<dbReference type="SMART" id="SM00355">
    <property type="entry name" value="ZnF_C2H2"/>
    <property type="match status" value="13"/>
</dbReference>
<feature type="domain" description="C2H2-type" evidence="12">
    <location>
        <begin position="570"/>
        <end position="597"/>
    </location>
</feature>
<evidence type="ECO:0000313" key="14">
    <source>
        <dbReference type="Proteomes" id="UP000729913"/>
    </source>
</evidence>
<accession>A0A8J5QYF4</accession>
<evidence type="ECO:0000259" key="12">
    <source>
        <dbReference type="PROSITE" id="PS50157"/>
    </source>
</evidence>
<dbReference type="GO" id="GO:0005634">
    <property type="term" value="C:nucleus"/>
    <property type="evidence" value="ECO:0007669"/>
    <property type="project" value="UniProtKB-SubCell"/>
</dbReference>
<evidence type="ECO:0000256" key="5">
    <source>
        <dbReference type="ARBA" id="ARBA00022833"/>
    </source>
</evidence>
<dbReference type="GO" id="GO:0000978">
    <property type="term" value="F:RNA polymerase II cis-regulatory region sequence-specific DNA binding"/>
    <property type="evidence" value="ECO:0007669"/>
    <property type="project" value="TreeGrafter"/>
</dbReference>
<evidence type="ECO:0000256" key="3">
    <source>
        <dbReference type="ARBA" id="ARBA00022737"/>
    </source>
</evidence>
<keyword evidence="9" id="KW-0539">Nucleus</keyword>
<keyword evidence="8" id="KW-0804">Transcription</keyword>
<dbReference type="InterPro" id="IPR013087">
    <property type="entry name" value="Znf_C2H2_type"/>
</dbReference>
<gene>
    <name evidence="13" type="ORF">G9C98_004154</name>
</gene>
<feature type="domain" description="C2H2-type" evidence="12">
    <location>
        <begin position="456"/>
        <end position="483"/>
    </location>
</feature>
<sequence>MEPKSSIPYQQCNETELVASVKKIVYTNVIETNNINNKYLIFNNELNQQNITDSISTTMLDDTNIYCGEQEINLQDLCRVPQSLEHEKEPIPENSKTPSEKRSSFIQTRRITSRCMRKNSITSHEKLEELPRPMVEQINQEPEDYSEDNDDSCASEDEARVNNGDKDKDLHGSSEEMERKLEEKDNNKNSKTQKESQVKHSQLRSYPCMYCGFIGNRKKLLQAHMVEIHPDVPMDDLIKKPSCFDKEMIENARMEVDGRVYYHCEDCGKNLFSPYTFFWHKRIHTGERPFCCHLCGKQFRVNQGLARHLHETHEGIKNFSCDICNRTFATKRTLVDHRRIHTDERPYVCNRCGKTFKQKASLFVHNRTHSDVFPFKCVHCDQSFRTRPTLMVHVTKHTGEKPFVCDICNRPFRIKCPSGRRRLQIKKKQVTRGKRTTEQKTLILNSKIIINGINYYKCSDCNKVLSTVYNFLTHRNTHSEDTPYVCETCGKGFKAASALTRHKTTHGGRKKYPCDLCGRVLSSKSAIDEHLRTHSSDRPFACQFCDKSFKQKSALYSHKKFHLTETTSKHKCSTCERVFPRSQELKKHILVHTHEKPYCCDICGKKFRTSGCVSRHKRIHATEKIHKCNICGAQFGQKRYLKNHCRYKHKTTTVLVN</sequence>
<evidence type="ECO:0000256" key="10">
    <source>
        <dbReference type="PROSITE-ProRule" id="PRU00042"/>
    </source>
</evidence>
<dbReference type="AlphaFoldDB" id="A0A8J5QYF4"/>
<dbReference type="FunFam" id="3.30.160.60:FF:000110">
    <property type="entry name" value="Zinc finger protein-like"/>
    <property type="match status" value="1"/>
</dbReference>
<reference evidence="13" key="1">
    <citation type="submission" date="2020-03" db="EMBL/GenBank/DDBJ databases">
        <authorList>
            <person name="Chebbi M.A."/>
            <person name="Drezen J.M."/>
        </authorList>
    </citation>
    <scope>NUCLEOTIDE SEQUENCE</scope>
    <source>
        <tissue evidence="13">Whole body</tissue>
    </source>
</reference>
<dbReference type="FunFam" id="3.30.160.60:FF:000295">
    <property type="entry name" value="zinc finger protein 19"/>
    <property type="match status" value="1"/>
</dbReference>
<keyword evidence="5" id="KW-0862">Zinc</keyword>
<dbReference type="PROSITE" id="PS50157">
    <property type="entry name" value="ZINC_FINGER_C2H2_2"/>
    <property type="match status" value="12"/>
</dbReference>
<evidence type="ECO:0000256" key="1">
    <source>
        <dbReference type="ARBA" id="ARBA00004123"/>
    </source>
</evidence>
<feature type="domain" description="C2H2-type" evidence="12">
    <location>
        <begin position="512"/>
        <end position="539"/>
    </location>
</feature>
<evidence type="ECO:0000256" key="7">
    <source>
        <dbReference type="ARBA" id="ARBA00023125"/>
    </source>
</evidence>
<dbReference type="EMBL" id="JAAOIC020000048">
    <property type="protein sequence ID" value="KAG8036832.1"/>
    <property type="molecule type" value="Genomic_DNA"/>
</dbReference>
<comment type="caution">
    <text evidence="13">The sequence shown here is derived from an EMBL/GenBank/DDBJ whole genome shotgun (WGS) entry which is preliminary data.</text>
</comment>
<dbReference type="OrthoDB" id="9411774at2759"/>
<feature type="domain" description="C2H2-type" evidence="12">
    <location>
        <begin position="262"/>
        <end position="289"/>
    </location>
</feature>
<feature type="compositionally biased region" description="Acidic residues" evidence="11">
    <location>
        <begin position="141"/>
        <end position="156"/>
    </location>
</feature>
<keyword evidence="3" id="KW-0677">Repeat</keyword>
<dbReference type="GO" id="GO:0008270">
    <property type="term" value="F:zinc ion binding"/>
    <property type="evidence" value="ECO:0007669"/>
    <property type="project" value="UniProtKB-KW"/>
</dbReference>
<evidence type="ECO:0000256" key="11">
    <source>
        <dbReference type="SAM" id="MobiDB-lite"/>
    </source>
</evidence>
<evidence type="ECO:0000256" key="8">
    <source>
        <dbReference type="ARBA" id="ARBA00023163"/>
    </source>
</evidence>
<dbReference type="GO" id="GO:0000981">
    <property type="term" value="F:DNA-binding transcription factor activity, RNA polymerase II-specific"/>
    <property type="evidence" value="ECO:0007669"/>
    <property type="project" value="TreeGrafter"/>
</dbReference>
<feature type="domain" description="C2H2-type" evidence="12">
    <location>
        <begin position="540"/>
        <end position="567"/>
    </location>
</feature>
<dbReference type="FunFam" id="3.30.160.60:FF:000688">
    <property type="entry name" value="zinc finger protein 197 isoform X1"/>
    <property type="match status" value="1"/>
</dbReference>
<feature type="region of interest" description="Disordered" evidence="11">
    <location>
        <begin position="141"/>
        <end position="200"/>
    </location>
</feature>
<evidence type="ECO:0000256" key="9">
    <source>
        <dbReference type="ARBA" id="ARBA00023242"/>
    </source>
</evidence>
<keyword evidence="4 10" id="KW-0863">Zinc-finger</keyword>
<dbReference type="FunFam" id="3.30.160.60:FF:000446">
    <property type="entry name" value="Zinc finger protein"/>
    <property type="match status" value="1"/>
</dbReference>
<reference evidence="13" key="2">
    <citation type="submission" date="2021-04" db="EMBL/GenBank/DDBJ databases">
        <title>Genome-wide patterns of bracovirus chromosomal integration into multiple host tissues during parasitism.</title>
        <authorList>
            <person name="Chebbi M.A.C."/>
        </authorList>
    </citation>
    <scope>NUCLEOTIDE SEQUENCE</scope>
    <source>
        <tissue evidence="13">Whole body</tissue>
    </source>
</reference>
<feature type="domain" description="C2H2-type" evidence="12">
    <location>
        <begin position="598"/>
        <end position="625"/>
    </location>
</feature>
<feature type="domain" description="C2H2-type" evidence="12">
    <location>
        <begin position="484"/>
        <end position="511"/>
    </location>
</feature>
<feature type="domain" description="C2H2-type" evidence="12">
    <location>
        <begin position="626"/>
        <end position="649"/>
    </location>
</feature>
<feature type="domain" description="C2H2-type" evidence="12">
    <location>
        <begin position="347"/>
        <end position="374"/>
    </location>
</feature>
<name>A0A8J5QYF4_9HYME</name>
<feature type="domain" description="C2H2-type" evidence="12">
    <location>
        <begin position="290"/>
        <end position="318"/>
    </location>
</feature>
<evidence type="ECO:0000256" key="4">
    <source>
        <dbReference type="ARBA" id="ARBA00022771"/>
    </source>
</evidence>
<keyword evidence="7" id="KW-0238">DNA-binding</keyword>
<dbReference type="PROSITE" id="PS00028">
    <property type="entry name" value="ZINC_FINGER_C2H2_1"/>
    <property type="match status" value="12"/>
</dbReference>